<feature type="compositionally biased region" description="Acidic residues" evidence="1">
    <location>
        <begin position="495"/>
        <end position="509"/>
    </location>
</feature>
<feature type="region of interest" description="Disordered" evidence="1">
    <location>
        <begin position="950"/>
        <end position="996"/>
    </location>
</feature>
<evidence type="ECO:0000256" key="1">
    <source>
        <dbReference type="SAM" id="MobiDB-lite"/>
    </source>
</evidence>
<feature type="region of interest" description="Disordered" evidence="1">
    <location>
        <begin position="1219"/>
        <end position="1249"/>
    </location>
</feature>
<feature type="region of interest" description="Disordered" evidence="1">
    <location>
        <begin position="131"/>
        <end position="152"/>
    </location>
</feature>
<feature type="compositionally biased region" description="Polar residues" evidence="1">
    <location>
        <begin position="243"/>
        <end position="261"/>
    </location>
</feature>
<feature type="region of interest" description="Disordered" evidence="1">
    <location>
        <begin position="632"/>
        <end position="670"/>
    </location>
</feature>
<organism evidence="2 3">
    <name type="scientific">Linnemannia elongata AG-77</name>
    <dbReference type="NCBI Taxonomy" id="1314771"/>
    <lineage>
        <taxon>Eukaryota</taxon>
        <taxon>Fungi</taxon>
        <taxon>Fungi incertae sedis</taxon>
        <taxon>Mucoromycota</taxon>
        <taxon>Mortierellomycotina</taxon>
        <taxon>Mortierellomycetes</taxon>
        <taxon>Mortierellales</taxon>
        <taxon>Mortierellaceae</taxon>
        <taxon>Linnemannia</taxon>
    </lineage>
</organism>
<protein>
    <submittedName>
        <fullName evidence="2">Uncharacterized protein</fullName>
    </submittedName>
</protein>
<feature type="region of interest" description="Disordered" evidence="1">
    <location>
        <begin position="197"/>
        <end position="262"/>
    </location>
</feature>
<sequence>MPSTTSLLSFTSNILLCHQPTNNTHSQTLLYKNQTKTRPLCLFQRSRQQTFIHLKSQFRRLSLSLFSISTTTVTITHTLLPVHIKHPITQLHSFTCTHLHLQRTNFPHLIPSFRIFFFFIHSVITPFTVHSTPPHLAPSPEPSGQTSFHHSALTPLNCTPPACRSQLTPAAERHSNNNNSTLRSMSAIATMKALVDAEKKRPTRETAQQAATSASSLRRPSPLLEEQSHNRSAHSSQEKSEQPHLSLTSTLDTSPAASSTAMVLPPPREAIPAVPKLNISPPSAGYYSDSANSSASSSPTLGSHDAVTFSFSSPLFYDQKLCIYHTLLAFYKRLAKCIEEHPVVLLILQYSVALVHGFTVYLVSVILSIAQLIMIAFTIENLDWIQSYKPLMCEWDSHFPGFVFPALDIDSEEDDDDAYASKTVSRVHKGGRYWQAQTTLKAGDDSVDDGYHSEESQQQLIVRQSMNATLRKRLVKYQSWVPLLWSPEENSVQEASEETEEEQGPDETEDHYSARIRRALVRTLSGGNYQPTKGKRRVTFNEQVMIFGRRRSSQVSQEFPTGDESLSFTSTRVPLDAVMSSTTSASHAEQASSTGVVIREHQSHSSAGSMIASATTTSPMDREKLATLAREEAEYQQRTASEDTNGSGTSSPTFIPTSPAESASTDTSTSSCSAAAKSATARVIKQSGDLRRSSSVPMKFGSFLNRHQNSNQEPRSTSPRHSSTFSELSTVSQNPRVLPDHLEPQQNNNQEVVSPRSSMSLGTRAKRSFSLALPRSNANNNHNSTTSLVTSTEPNNKDHSPLDRQGSATKKNFMYRIVHPQRYRRELEQELTDRERQRLLALAHLQRDCILAVDSLDPNARFSSTEAAAALRASDPVLCGDPYYYATSAEYIEGLGAPNSVISTSIGTSFPEELQRHGRSSSGSKGRSNMTRPASYDFDCRPVEVRTGACGYGSEGETSSSRVTGKLEKSLSHHGFFRRENRKKSEGIVKDRTQSPNRLQQLFSHHGHKKSHSSSSSLDAVVTAVSKDASALDGSAVPSQGGRSIPPVFSSPTAANAHKLLSRARTNSRTFTTFTALGSPAYPLAQPTIAAQFSGTLAEHEMAHTSFAAFGFPSPTSSPVHSEPASPRHSTSSMADFHAHLARQQPMPLVGSEEFIDQAVAESEEYYYYHQQQQLTQEQYYHQQQEVLLPEGGAHDHGDVYYLPSSAPIVLESVPFTEKVGQADDQSSRSSSRSSNHGQGDLDGSAVVSGSEMMVDGTIVTKRPRGLSFMRKLSLKKK</sequence>
<dbReference type="Proteomes" id="UP000078512">
    <property type="component" value="Unassembled WGS sequence"/>
</dbReference>
<proteinExistence type="predicted"/>
<dbReference type="OrthoDB" id="2447480at2759"/>
<gene>
    <name evidence="2" type="ORF">K457DRAFT_874108</name>
</gene>
<evidence type="ECO:0000313" key="3">
    <source>
        <dbReference type="Proteomes" id="UP000078512"/>
    </source>
</evidence>
<feature type="compositionally biased region" description="Low complexity" evidence="1">
    <location>
        <begin position="206"/>
        <end position="225"/>
    </location>
</feature>
<feature type="region of interest" description="Disordered" evidence="1">
    <location>
        <begin position="489"/>
        <end position="512"/>
    </location>
</feature>
<feature type="compositionally biased region" description="Polar residues" evidence="1">
    <location>
        <begin position="584"/>
        <end position="595"/>
    </location>
</feature>
<dbReference type="AlphaFoldDB" id="A0A197JFQ3"/>
<feature type="compositionally biased region" description="Basic and acidic residues" evidence="1">
    <location>
        <begin position="965"/>
        <end position="993"/>
    </location>
</feature>
<feature type="compositionally biased region" description="Polar residues" evidence="1">
    <location>
        <begin position="705"/>
        <end position="735"/>
    </location>
</feature>
<name>A0A197JFQ3_9FUNG</name>
<feature type="region of interest" description="Disordered" evidence="1">
    <location>
        <begin position="701"/>
        <end position="807"/>
    </location>
</feature>
<evidence type="ECO:0000313" key="2">
    <source>
        <dbReference type="EMBL" id="OAQ24007.1"/>
    </source>
</evidence>
<feature type="compositionally biased region" description="Low complexity" evidence="1">
    <location>
        <begin position="657"/>
        <end position="670"/>
    </location>
</feature>
<feature type="compositionally biased region" description="Polar residues" evidence="1">
    <location>
        <begin position="636"/>
        <end position="656"/>
    </location>
</feature>
<reference evidence="2 3" key="1">
    <citation type="submission" date="2016-05" db="EMBL/GenBank/DDBJ databases">
        <title>Genome sequencing reveals origins of a unique bacterial endosymbiosis in the earliest lineages of terrestrial Fungi.</title>
        <authorList>
            <consortium name="DOE Joint Genome Institute"/>
            <person name="Uehling J."/>
            <person name="Gryganskyi A."/>
            <person name="Hameed K."/>
            <person name="Tschaplinski T."/>
            <person name="Misztal P."/>
            <person name="Wu S."/>
            <person name="Desiro A."/>
            <person name="Vande Pol N."/>
            <person name="Du Z.-Y."/>
            <person name="Zienkiewicz A."/>
            <person name="Zienkiewicz K."/>
            <person name="Morin E."/>
            <person name="Tisserant E."/>
            <person name="Splivallo R."/>
            <person name="Hainaut M."/>
            <person name="Henrissat B."/>
            <person name="Ohm R."/>
            <person name="Kuo A."/>
            <person name="Yan J."/>
            <person name="Lipzen A."/>
            <person name="Nolan M."/>
            <person name="Labutti K."/>
            <person name="Barry K."/>
            <person name="Goldstein A."/>
            <person name="Labbe J."/>
            <person name="Schadt C."/>
            <person name="Tuskan G."/>
            <person name="Grigoriev I."/>
            <person name="Martin F."/>
            <person name="Vilgalys R."/>
            <person name="Bonito G."/>
        </authorList>
    </citation>
    <scope>NUCLEOTIDE SEQUENCE [LARGE SCALE GENOMIC DNA]</scope>
    <source>
        <strain evidence="2 3">AG-77</strain>
    </source>
</reference>
<feature type="compositionally biased region" description="Low complexity" evidence="1">
    <location>
        <begin position="776"/>
        <end position="787"/>
    </location>
</feature>
<keyword evidence="3" id="KW-1185">Reference proteome</keyword>
<feature type="compositionally biased region" description="Polar residues" evidence="1">
    <location>
        <begin position="744"/>
        <end position="761"/>
    </location>
</feature>
<dbReference type="EMBL" id="KV442103">
    <property type="protein sequence ID" value="OAQ24007.1"/>
    <property type="molecule type" value="Genomic_DNA"/>
</dbReference>
<feature type="compositionally biased region" description="Polar residues" evidence="1">
    <location>
        <begin position="142"/>
        <end position="152"/>
    </location>
</feature>
<feature type="region of interest" description="Disordered" evidence="1">
    <location>
        <begin position="584"/>
        <end position="620"/>
    </location>
</feature>
<feature type="region of interest" description="Disordered" evidence="1">
    <location>
        <begin position="911"/>
        <end position="935"/>
    </location>
</feature>
<accession>A0A197JFQ3</accession>
<feature type="compositionally biased region" description="Polar residues" evidence="1">
    <location>
        <begin position="604"/>
        <end position="619"/>
    </location>
</feature>